<sequence length="155" mass="17612">MQYLTPDNPVFVTYAIAAALMVLKLMGQGWLTVYRMMKSGWGGMVNPEDLRQSALNPHPHDDQLEVSDYVDRSRRMHRNDLENIPGFWMAGLLFVFAAPPLWLAQVTMYGFVLARALHAWAYLSKQNHEVRATFYTVGSLIVIYMALHALVVLLG</sequence>
<comment type="function">
    <text evidence="1">Conjugation of reduced glutathione to a wide number of exogenous and endogenous hydrophobic electrophiles.</text>
</comment>
<keyword evidence="9 13" id="KW-0472">Membrane</keyword>
<keyword evidence="8" id="KW-0007">Acetylation</keyword>
<dbReference type="PANTHER" id="PTHR10689:SF6">
    <property type="entry name" value="MICROSOMAL GLUTATHIONE S-TRANSFERASE 1"/>
    <property type="match status" value="1"/>
</dbReference>
<dbReference type="InterPro" id="IPR040162">
    <property type="entry name" value="MGST1-like"/>
</dbReference>
<name>A0A6L8LE33_9RHOB</name>
<dbReference type="Pfam" id="PF01124">
    <property type="entry name" value="MAPEG"/>
    <property type="match status" value="1"/>
</dbReference>
<dbReference type="PANTHER" id="PTHR10689">
    <property type="entry name" value="MICROSOMAL GLUTATHIONE S-TRANSFERASE 1"/>
    <property type="match status" value="1"/>
</dbReference>
<evidence type="ECO:0000256" key="2">
    <source>
        <dbReference type="ARBA" id="ARBA00004477"/>
    </source>
</evidence>
<evidence type="ECO:0000256" key="13">
    <source>
        <dbReference type="SAM" id="Phobius"/>
    </source>
</evidence>
<evidence type="ECO:0000256" key="10">
    <source>
        <dbReference type="ARBA" id="ARBA00038540"/>
    </source>
</evidence>
<dbReference type="EMBL" id="WWEN01000002">
    <property type="protein sequence ID" value="MYM54334.1"/>
    <property type="molecule type" value="Genomic_DNA"/>
</dbReference>
<evidence type="ECO:0000256" key="11">
    <source>
        <dbReference type="ARBA" id="ARBA00039397"/>
    </source>
</evidence>
<evidence type="ECO:0000313" key="15">
    <source>
        <dbReference type="Proteomes" id="UP000479043"/>
    </source>
</evidence>
<keyword evidence="4" id="KW-0808">Transferase</keyword>
<dbReference type="InterPro" id="IPR023352">
    <property type="entry name" value="MAPEG-like_dom_sf"/>
</dbReference>
<comment type="subunit">
    <text evidence="10">Homotrimer; The trimer binds only one molecule of glutathione.</text>
</comment>
<evidence type="ECO:0000313" key="14">
    <source>
        <dbReference type="EMBL" id="MYM54334.1"/>
    </source>
</evidence>
<comment type="subcellular location">
    <subcellularLocation>
        <location evidence="2">Endoplasmic reticulum membrane</location>
        <topology evidence="2">Multi-pass membrane protein</topology>
    </subcellularLocation>
</comment>
<dbReference type="InterPro" id="IPR001129">
    <property type="entry name" value="Membr-assoc_MAPEG"/>
</dbReference>
<reference evidence="14 15" key="1">
    <citation type="submission" date="2020-01" db="EMBL/GenBank/DDBJ databases">
        <authorList>
            <person name="Chen S."/>
        </authorList>
    </citation>
    <scope>NUCLEOTIDE SEQUENCE [LARGE SCALE GENOMIC DNA]</scope>
    <source>
        <strain evidence="14 15">GS-10</strain>
    </source>
</reference>
<protein>
    <recommendedName>
        <fullName evidence="11">Microsomal glutathione S-transferase 1</fullName>
        <ecNumber evidence="3">2.5.1.18</ecNumber>
    </recommendedName>
</protein>
<gene>
    <name evidence="14" type="ORF">GR167_03385</name>
</gene>
<evidence type="ECO:0000256" key="5">
    <source>
        <dbReference type="ARBA" id="ARBA00022692"/>
    </source>
</evidence>
<dbReference type="RefSeq" id="WP_160972037.1">
    <property type="nucleotide sequence ID" value="NZ_WWEN01000002.1"/>
</dbReference>
<dbReference type="EC" id="2.5.1.18" evidence="3"/>
<evidence type="ECO:0000256" key="8">
    <source>
        <dbReference type="ARBA" id="ARBA00022990"/>
    </source>
</evidence>
<dbReference type="Proteomes" id="UP000479043">
    <property type="component" value="Unassembled WGS sequence"/>
</dbReference>
<evidence type="ECO:0000256" key="7">
    <source>
        <dbReference type="ARBA" id="ARBA00022989"/>
    </source>
</evidence>
<evidence type="ECO:0000256" key="9">
    <source>
        <dbReference type="ARBA" id="ARBA00023136"/>
    </source>
</evidence>
<dbReference type="GO" id="GO:0004364">
    <property type="term" value="F:glutathione transferase activity"/>
    <property type="evidence" value="ECO:0007669"/>
    <property type="project" value="UniProtKB-EC"/>
</dbReference>
<feature type="transmembrane region" description="Helical" evidence="13">
    <location>
        <begin position="12"/>
        <end position="34"/>
    </location>
</feature>
<evidence type="ECO:0000256" key="4">
    <source>
        <dbReference type="ARBA" id="ARBA00022679"/>
    </source>
</evidence>
<dbReference type="GO" id="GO:0016020">
    <property type="term" value="C:membrane"/>
    <property type="evidence" value="ECO:0007669"/>
    <property type="project" value="InterPro"/>
</dbReference>
<proteinExistence type="predicted"/>
<feature type="transmembrane region" description="Helical" evidence="13">
    <location>
        <begin position="84"/>
        <end position="112"/>
    </location>
</feature>
<comment type="catalytic activity">
    <reaction evidence="12">
        <text>RX + glutathione = an S-substituted glutathione + a halide anion + H(+)</text>
        <dbReference type="Rhea" id="RHEA:16437"/>
        <dbReference type="ChEBI" id="CHEBI:15378"/>
        <dbReference type="ChEBI" id="CHEBI:16042"/>
        <dbReference type="ChEBI" id="CHEBI:17792"/>
        <dbReference type="ChEBI" id="CHEBI:57925"/>
        <dbReference type="ChEBI" id="CHEBI:90779"/>
        <dbReference type="EC" id="2.5.1.18"/>
    </reaction>
    <physiologicalReaction direction="left-to-right" evidence="12">
        <dbReference type="Rhea" id="RHEA:16438"/>
    </physiologicalReaction>
</comment>
<organism evidence="14 15">
    <name type="scientific">Thalassovita mangrovi</name>
    <dbReference type="NCBI Taxonomy" id="2692236"/>
    <lineage>
        <taxon>Bacteria</taxon>
        <taxon>Pseudomonadati</taxon>
        <taxon>Pseudomonadota</taxon>
        <taxon>Alphaproteobacteria</taxon>
        <taxon>Rhodobacterales</taxon>
        <taxon>Roseobacteraceae</taxon>
        <taxon>Thalassovita</taxon>
    </lineage>
</organism>
<evidence type="ECO:0000256" key="3">
    <source>
        <dbReference type="ARBA" id="ARBA00012452"/>
    </source>
</evidence>
<keyword evidence="5 13" id="KW-0812">Transmembrane</keyword>
<dbReference type="Gene3D" id="1.20.120.550">
    <property type="entry name" value="Membrane associated eicosanoid/glutathione metabolism-like domain"/>
    <property type="match status" value="1"/>
</dbReference>
<keyword evidence="15" id="KW-1185">Reference proteome</keyword>
<evidence type="ECO:0000256" key="1">
    <source>
        <dbReference type="ARBA" id="ARBA00003701"/>
    </source>
</evidence>
<evidence type="ECO:0000256" key="6">
    <source>
        <dbReference type="ARBA" id="ARBA00022824"/>
    </source>
</evidence>
<accession>A0A6L8LE33</accession>
<evidence type="ECO:0000256" key="12">
    <source>
        <dbReference type="ARBA" id="ARBA00049385"/>
    </source>
</evidence>
<dbReference type="SUPFAM" id="SSF161084">
    <property type="entry name" value="MAPEG domain-like"/>
    <property type="match status" value="1"/>
</dbReference>
<keyword evidence="6" id="KW-0256">Endoplasmic reticulum</keyword>
<comment type="caution">
    <text evidence="14">The sequence shown here is derived from an EMBL/GenBank/DDBJ whole genome shotgun (WGS) entry which is preliminary data.</text>
</comment>
<dbReference type="AlphaFoldDB" id="A0A6L8LE33"/>
<keyword evidence="7 13" id="KW-1133">Transmembrane helix</keyword>
<feature type="transmembrane region" description="Helical" evidence="13">
    <location>
        <begin position="132"/>
        <end position="154"/>
    </location>
</feature>